<protein>
    <submittedName>
        <fullName evidence="2">Uncharacterized protein</fullName>
    </submittedName>
</protein>
<evidence type="ECO:0000313" key="2">
    <source>
        <dbReference type="EMBL" id="KAJ7765450.1"/>
    </source>
</evidence>
<dbReference type="AlphaFoldDB" id="A0AAD7JLM9"/>
<dbReference type="Proteomes" id="UP001215280">
    <property type="component" value="Unassembled WGS sequence"/>
</dbReference>
<evidence type="ECO:0000256" key="1">
    <source>
        <dbReference type="SAM" id="MobiDB-lite"/>
    </source>
</evidence>
<evidence type="ECO:0000313" key="3">
    <source>
        <dbReference type="Proteomes" id="UP001215280"/>
    </source>
</evidence>
<accession>A0AAD7JLM9</accession>
<organism evidence="2 3">
    <name type="scientific">Mycena maculata</name>
    <dbReference type="NCBI Taxonomy" id="230809"/>
    <lineage>
        <taxon>Eukaryota</taxon>
        <taxon>Fungi</taxon>
        <taxon>Dikarya</taxon>
        <taxon>Basidiomycota</taxon>
        <taxon>Agaricomycotina</taxon>
        <taxon>Agaricomycetes</taxon>
        <taxon>Agaricomycetidae</taxon>
        <taxon>Agaricales</taxon>
        <taxon>Marasmiineae</taxon>
        <taxon>Mycenaceae</taxon>
        <taxon>Mycena</taxon>
    </lineage>
</organism>
<dbReference type="EMBL" id="JARJLG010000035">
    <property type="protein sequence ID" value="KAJ7765450.1"/>
    <property type="molecule type" value="Genomic_DNA"/>
</dbReference>
<reference evidence="2" key="1">
    <citation type="submission" date="2023-03" db="EMBL/GenBank/DDBJ databases">
        <title>Massive genome expansion in bonnet fungi (Mycena s.s.) driven by repeated elements and novel gene families across ecological guilds.</title>
        <authorList>
            <consortium name="Lawrence Berkeley National Laboratory"/>
            <person name="Harder C.B."/>
            <person name="Miyauchi S."/>
            <person name="Viragh M."/>
            <person name="Kuo A."/>
            <person name="Thoen E."/>
            <person name="Andreopoulos B."/>
            <person name="Lu D."/>
            <person name="Skrede I."/>
            <person name="Drula E."/>
            <person name="Henrissat B."/>
            <person name="Morin E."/>
            <person name="Kohler A."/>
            <person name="Barry K."/>
            <person name="LaButti K."/>
            <person name="Morin E."/>
            <person name="Salamov A."/>
            <person name="Lipzen A."/>
            <person name="Mereny Z."/>
            <person name="Hegedus B."/>
            <person name="Baldrian P."/>
            <person name="Stursova M."/>
            <person name="Weitz H."/>
            <person name="Taylor A."/>
            <person name="Grigoriev I.V."/>
            <person name="Nagy L.G."/>
            <person name="Martin F."/>
            <person name="Kauserud H."/>
        </authorList>
    </citation>
    <scope>NUCLEOTIDE SEQUENCE</scope>
    <source>
        <strain evidence="2">CBHHK188m</strain>
    </source>
</reference>
<proteinExistence type="predicted"/>
<keyword evidence="3" id="KW-1185">Reference proteome</keyword>
<feature type="region of interest" description="Disordered" evidence="1">
    <location>
        <begin position="29"/>
        <end position="86"/>
    </location>
</feature>
<gene>
    <name evidence="2" type="ORF">DFH07DRAFT_770158</name>
</gene>
<name>A0AAD7JLM9_9AGAR</name>
<comment type="caution">
    <text evidence="2">The sequence shown here is derived from an EMBL/GenBank/DDBJ whole genome shotgun (WGS) entry which is preliminary data.</text>
</comment>
<sequence length="110" mass="11839">MLEWANQRYIPRLKTSDFKMESPKSSAFLTLGEVPETKEVEDEGEGGSAVPPTDLRHMEGQPVDDEAQPPPNPFLQAANEKSSKGSVAITGSPGIGMSLLSNLIAVLIFL</sequence>